<feature type="region of interest" description="Disordered" evidence="1">
    <location>
        <begin position="47"/>
        <end position="66"/>
    </location>
</feature>
<protein>
    <submittedName>
        <fullName evidence="2">Uncharacterized protein</fullName>
    </submittedName>
</protein>
<name>A0AAD8EK52_DIPPU</name>
<dbReference type="EMBL" id="JASPKZ010003834">
    <property type="protein sequence ID" value="KAJ9592497.1"/>
    <property type="molecule type" value="Genomic_DNA"/>
</dbReference>
<evidence type="ECO:0000313" key="2">
    <source>
        <dbReference type="EMBL" id="KAJ9592497.1"/>
    </source>
</evidence>
<evidence type="ECO:0000256" key="1">
    <source>
        <dbReference type="SAM" id="MobiDB-lite"/>
    </source>
</evidence>
<reference evidence="2" key="2">
    <citation type="submission" date="2023-05" db="EMBL/GenBank/DDBJ databases">
        <authorList>
            <person name="Fouks B."/>
        </authorList>
    </citation>
    <scope>NUCLEOTIDE SEQUENCE</scope>
    <source>
        <strain evidence="2">Stay&amp;Tobe</strain>
        <tissue evidence="2">Testes</tissue>
    </source>
</reference>
<proteinExistence type="predicted"/>
<reference evidence="2" key="1">
    <citation type="journal article" date="2023" name="IScience">
        <title>Live-bearing cockroach genome reveals convergent evolutionary mechanisms linked to viviparity in insects and beyond.</title>
        <authorList>
            <person name="Fouks B."/>
            <person name="Harrison M.C."/>
            <person name="Mikhailova A.A."/>
            <person name="Marchal E."/>
            <person name="English S."/>
            <person name="Carruthers M."/>
            <person name="Jennings E.C."/>
            <person name="Chiamaka E.L."/>
            <person name="Frigard R.A."/>
            <person name="Pippel M."/>
            <person name="Attardo G.M."/>
            <person name="Benoit J.B."/>
            <person name="Bornberg-Bauer E."/>
            <person name="Tobe S.S."/>
        </authorList>
    </citation>
    <scope>NUCLEOTIDE SEQUENCE</scope>
    <source>
        <strain evidence="2">Stay&amp;Tobe</strain>
    </source>
</reference>
<feature type="compositionally biased region" description="Basic and acidic residues" evidence="1">
    <location>
        <begin position="49"/>
        <end position="58"/>
    </location>
</feature>
<sequence>MEPVCTCNERSRINRRSWNVDNKEIRPNGFLGSSRSCFLIKESRRSRRECKSDAKQEDTSTSSSSGELWDEDMLLRHIKECRCTCNHMGYGNYLDWIEVSQRQQYF</sequence>
<comment type="caution">
    <text evidence="2">The sequence shown here is derived from an EMBL/GenBank/DDBJ whole genome shotgun (WGS) entry which is preliminary data.</text>
</comment>
<gene>
    <name evidence="2" type="ORF">L9F63_015814</name>
</gene>
<dbReference type="Proteomes" id="UP001233999">
    <property type="component" value="Unassembled WGS sequence"/>
</dbReference>
<keyword evidence="3" id="KW-1185">Reference proteome</keyword>
<evidence type="ECO:0000313" key="3">
    <source>
        <dbReference type="Proteomes" id="UP001233999"/>
    </source>
</evidence>
<dbReference type="AlphaFoldDB" id="A0AAD8EK52"/>
<accession>A0AAD8EK52</accession>
<organism evidence="2 3">
    <name type="scientific">Diploptera punctata</name>
    <name type="common">Pacific beetle cockroach</name>
    <dbReference type="NCBI Taxonomy" id="6984"/>
    <lineage>
        <taxon>Eukaryota</taxon>
        <taxon>Metazoa</taxon>
        <taxon>Ecdysozoa</taxon>
        <taxon>Arthropoda</taxon>
        <taxon>Hexapoda</taxon>
        <taxon>Insecta</taxon>
        <taxon>Pterygota</taxon>
        <taxon>Neoptera</taxon>
        <taxon>Polyneoptera</taxon>
        <taxon>Dictyoptera</taxon>
        <taxon>Blattodea</taxon>
        <taxon>Blaberoidea</taxon>
        <taxon>Blaberidae</taxon>
        <taxon>Diplopterinae</taxon>
        <taxon>Diploptera</taxon>
    </lineage>
</organism>